<evidence type="ECO:0000256" key="1">
    <source>
        <dbReference type="SAM" id="Phobius"/>
    </source>
</evidence>
<dbReference type="GeneID" id="66681202"/>
<dbReference type="InterPro" id="IPR052710">
    <property type="entry name" value="CAAX_protease"/>
</dbReference>
<dbReference type="GO" id="GO:0080120">
    <property type="term" value="P:CAAX-box protein maturation"/>
    <property type="evidence" value="ECO:0007669"/>
    <property type="project" value="UniProtKB-ARBA"/>
</dbReference>
<dbReference type="PANTHER" id="PTHR36435">
    <property type="entry name" value="SLR1288 PROTEIN"/>
    <property type="match status" value="1"/>
</dbReference>
<sequence>MDSGEGPSVTIDDTAFERYRRSPNARTTLPRLFLGTLIVVVLWGVATAAVLYGGAYAFFTRQTPAAPPSDGAMQGFLASPIGILTALASFAGIWFGLWIAMRWVHGEPLSALLGASRRVSLPDFLKGLVAVLITSAVSEILLYLLQPGIARGTISLSSWLLFAIPIVALTLLQTSSEEMLFRGYLPRGLANRFRSPLIWALLPGLLFTSLHWSSASSFAINACVLVSIAAFALLLTLVVYATGNLGAALGAHLGNNLTGFLVISHQESYNSFALFTAKPLEGPGWMMSDAVLIALIGIACSLLTIVLLLHSRSPLRITAGLSDAKSAA</sequence>
<gene>
    <name evidence="3" type="ORF">BAE39_05075</name>
</gene>
<keyword evidence="1" id="KW-1133">Transmembrane helix</keyword>
<dbReference type="GO" id="GO:0004175">
    <property type="term" value="F:endopeptidase activity"/>
    <property type="evidence" value="ECO:0007669"/>
    <property type="project" value="UniProtKB-ARBA"/>
</dbReference>
<feature type="transmembrane region" description="Helical" evidence="1">
    <location>
        <begin position="152"/>
        <end position="172"/>
    </location>
</feature>
<name>A0A1A5I1T2_RHILI</name>
<feature type="transmembrane region" description="Helical" evidence="1">
    <location>
        <begin position="193"/>
        <end position="212"/>
    </location>
</feature>
<proteinExistence type="predicted"/>
<keyword evidence="1" id="KW-0472">Membrane</keyword>
<dbReference type="EMBL" id="LZTJ01000001">
    <property type="protein sequence ID" value="OBP82899.1"/>
    <property type="molecule type" value="Genomic_DNA"/>
</dbReference>
<comment type="caution">
    <text evidence="3">The sequence shown here is derived from an EMBL/GenBank/DDBJ whole genome shotgun (WGS) entry which is preliminary data.</text>
</comment>
<feature type="transmembrane region" description="Helical" evidence="1">
    <location>
        <begin position="124"/>
        <end position="146"/>
    </location>
</feature>
<feature type="transmembrane region" description="Helical" evidence="1">
    <location>
        <begin position="218"/>
        <end position="240"/>
    </location>
</feature>
<evidence type="ECO:0000313" key="4">
    <source>
        <dbReference type="Proteomes" id="UP000093748"/>
    </source>
</evidence>
<feature type="domain" description="CAAX prenyl protease 2/Lysostaphin resistance protein A-like" evidence="2">
    <location>
        <begin position="162"/>
        <end position="257"/>
    </location>
</feature>
<protein>
    <submittedName>
        <fullName evidence="3">Abortive phage infection protein</fullName>
    </submittedName>
</protein>
<dbReference type="InterPro" id="IPR003675">
    <property type="entry name" value="Rce1/LyrA-like_dom"/>
</dbReference>
<reference evidence="4" key="1">
    <citation type="submission" date="2016-06" db="EMBL/GenBank/DDBJ databases">
        <title>NZP2037 Pacbio-Illumina hybrid assembly.</title>
        <authorList>
            <person name="Ramsay J.P."/>
        </authorList>
    </citation>
    <scope>NUCLEOTIDE SEQUENCE [LARGE SCALE GENOMIC DNA]</scope>
    <source>
        <strain evidence="4">R7ANS::ICEMlSym2042</strain>
    </source>
</reference>
<evidence type="ECO:0000313" key="3">
    <source>
        <dbReference type="EMBL" id="OBP82899.1"/>
    </source>
</evidence>
<dbReference type="Pfam" id="PF02517">
    <property type="entry name" value="Rce1-like"/>
    <property type="match status" value="1"/>
</dbReference>
<feature type="transmembrane region" description="Helical" evidence="1">
    <location>
        <begin position="32"/>
        <end position="59"/>
    </location>
</feature>
<keyword evidence="1" id="KW-0812">Transmembrane</keyword>
<dbReference type="Proteomes" id="UP000093748">
    <property type="component" value="Unassembled WGS sequence"/>
</dbReference>
<dbReference type="AlphaFoldDB" id="A0A1A5I1T2"/>
<feature type="transmembrane region" description="Helical" evidence="1">
    <location>
        <begin position="285"/>
        <end position="309"/>
    </location>
</feature>
<feature type="transmembrane region" description="Helical" evidence="1">
    <location>
        <begin position="79"/>
        <end position="104"/>
    </location>
</feature>
<organism evidence="3 4">
    <name type="scientific">Rhizobium loti</name>
    <name type="common">Mesorhizobium loti</name>
    <dbReference type="NCBI Taxonomy" id="381"/>
    <lineage>
        <taxon>Bacteria</taxon>
        <taxon>Pseudomonadati</taxon>
        <taxon>Pseudomonadota</taxon>
        <taxon>Alphaproteobacteria</taxon>
        <taxon>Hyphomicrobiales</taxon>
        <taxon>Phyllobacteriaceae</taxon>
        <taxon>Mesorhizobium</taxon>
    </lineage>
</organism>
<evidence type="ECO:0000259" key="2">
    <source>
        <dbReference type="Pfam" id="PF02517"/>
    </source>
</evidence>
<dbReference type="PANTHER" id="PTHR36435:SF1">
    <property type="entry name" value="CAAX AMINO TERMINAL PROTEASE FAMILY PROTEIN"/>
    <property type="match status" value="1"/>
</dbReference>
<accession>A0A1A5I1T2</accession>
<dbReference type="RefSeq" id="WP_032932288.1">
    <property type="nucleotide sequence ID" value="NZ_LZTH01000034.1"/>
</dbReference>